<organism evidence="1 2">
    <name type="scientific">Neobacillus notoginsengisoli</name>
    <dbReference type="NCBI Taxonomy" id="1578198"/>
    <lineage>
        <taxon>Bacteria</taxon>
        <taxon>Bacillati</taxon>
        <taxon>Bacillota</taxon>
        <taxon>Bacilli</taxon>
        <taxon>Bacillales</taxon>
        <taxon>Bacillaceae</taxon>
        <taxon>Neobacillus</taxon>
    </lineage>
</organism>
<gene>
    <name evidence="1" type="ORF">D1B31_15735</name>
</gene>
<name>A0A417YQT2_9BACI</name>
<dbReference type="EMBL" id="QWEG01000010">
    <property type="protein sequence ID" value="RHW37222.1"/>
    <property type="molecule type" value="Genomic_DNA"/>
</dbReference>
<sequence length="60" mass="7257">MQKKDRTLFYLYPYYKKKIKIKQLFLQKTVKSGCLHRILHKKVMETTLIRTKLKEPGGNM</sequence>
<protein>
    <submittedName>
        <fullName evidence="1">Uncharacterized protein</fullName>
    </submittedName>
</protein>
<evidence type="ECO:0000313" key="1">
    <source>
        <dbReference type="EMBL" id="RHW37222.1"/>
    </source>
</evidence>
<dbReference type="AlphaFoldDB" id="A0A417YQT2"/>
<comment type="caution">
    <text evidence="1">The sequence shown here is derived from an EMBL/GenBank/DDBJ whole genome shotgun (WGS) entry which is preliminary data.</text>
</comment>
<accession>A0A417YQT2</accession>
<evidence type="ECO:0000313" key="2">
    <source>
        <dbReference type="Proteomes" id="UP000284416"/>
    </source>
</evidence>
<reference evidence="1 2" key="1">
    <citation type="journal article" date="2017" name="Int. J. Syst. Evol. Microbiol.">
        <title>Bacillus notoginsengisoli sp. nov., a novel bacterium isolated from the rhizosphere of Panax notoginseng.</title>
        <authorList>
            <person name="Zhang M.Y."/>
            <person name="Cheng J."/>
            <person name="Cai Y."/>
            <person name="Zhang T.Y."/>
            <person name="Wu Y.Y."/>
            <person name="Manikprabhu D."/>
            <person name="Li W.J."/>
            <person name="Zhang Y.X."/>
        </authorList>
    </citation>
    <scope>NUCLEOTIDE SEQUENCE [LARGE SCALE GENOMIC DNA]</scope>
    <source>
        <strain evidence="1 2">JCM 30743</strain>
    </source>
</reference>
<keyword evidence="2" id="KW-1185">Reference proteome</keyword>
<proteinExistence type="predicted"/>
<dbReference type="Proteomes" id="UP000284416">
    <property type="component" value="Unassembled WGS sequence"/>
</dbReference>